<feature type="region of interest" description="Disordered" evidence="1">
    <location>
        <begin position="1"/>
        <end position="30"/>
    </location>
</feature>
<protein>
    <submittedName>
        <fullName evidence="2">Uncharacterized protein</fullName>
    </submittedName>
</protein>
<dbReference type="RefSeq" id="WP_185218798.1">
    <property type="nucleotide sequence ID" value="NZ_JACAGK010000034.1"/>
</dbReference>
<reference evidence="2" key="1">
    <citation type="submission" date="2020-06" db="EMBL/GenBank/DDBJ databases">
        <authorList>
            <person name="Dong N."/>
        </authorList>
    </citation>
    <scope>NUCLEOTIDE SEQUENCE</scope>
    <source>
        <strain evidence="2">R1692</strain>
    </source>
</reference>
<dbReference type="EMBL" id="JACAGK010000034">
    <property type="protein sequence ID" value="MDM1048980.1"/>
    <property type="molecule type" value="Genomic_DNA"/>
</dbReference>
<organism evidence="2 3">
    <name type="scientific">Sphingobacterium hotanense</name>
    <dbReference type="NCBI Taxonomy" id="649196"/>
    <lineage>
        <taxon>Bacteria</taxon>
        <taxon>Pseudomonadati</taxon>
        <taxon>Bacteroidota</taxon>
        <taxon>Sphingobacteriia</taxon>
        <taxon>Sphingobacteriales</taxon>
        <taxon>Sphingobacteriaceae</taxon>
        <taxon>Sphingobacterium</taxon>
    </lineage>
</organism>
<reference evidence="2" key="2">
    <citation type="journal article" date="2022" name="Sci. Total Environ.">
        <title>Prevalence, transmission, and molecular epidemiology of tet(X)-positive bacteria among humans, animals, and environmental niches in China: An epidemiological, and genomic-based study.</title>
        <authorList>
            <person name="Dong N."/>
            <person name="Zeng Y."/>
            <person name="Cai C."/>
            <person name="Sun C."/>
            <person name="Lu J."/>
            <person name="Liu C."/>
            <person name="Zhou H."/>
            <person name="Sun Q."/>
            <person name="Shu L."/>
            <person name="Wang H."/>
            <person name="Wang Y."/>
            <person name="Wang S."/>
            <person name="Wu C."/>
            <person name="Chan E.W."/>
            <person name="Chen G."/>
            <person name="Shen Z."/>
            <person name="Chen S."/>
            <person name="Zhang R."/>
        </authorList>
    </citation>
    <scope>NUCLEOTIDE SEQUENCE</scope>
    <source>
        <strain evidence="2">R1692</strain>
    </source>
</reference>
<keyword evidence="3" id="KW-1185">Reference proteome</keyword>
<proteinExistence type="predicted"/>
<comment type="caution">
    <text evidence="2">The sequence shown here is derived from an EMBL/GenBank/DDBJ whole genome shotgun (WGS) entry which is preliminary data.</text>
</comment>
<evidence type="ECO:0000256" key="1">
    <source>
        <dbReference type="SAM" id="MobiDB-lite"/>
    </source>
</evidence>
<evidence type="ECO:0000313" key="2">
    <source>
        <dbReference type="EMBL" id="MDM1048980.1"/>
    </source>
</evidence>
<evidence type="ECO:0000313" key="3">
    <source>
        <dbReference type="Proteomes" id="UP001170954"/>
    </source>
</evidence>
<name>A0ABT7NP81_9SPHI</name>
<accession>A0ABT7NP81</accession>
<gene>
    <name evidence="2" type="ORF">HX018_12120</name>
</gene>
<dbReference type="Proteomes" id="UP001170954">
    <property type="component" value="Unassembled WGS sequence"/>
</dbReference>
<sequence>MGHRKQLLPGQHPARGHPHPPLSCHSMMGMEQAEVGHSPTCLPQAIAMGVSGILRGYPNTLAQPQRKVSVYLAVYRAPCKRRESISR</sequence>